<evidence type="ECO:0000256" key="8">
    <source>
        <dbReference type="PROSITE-ProRule" id="PRU00284"/>
    </source>
</evidence>
<reference evidence="12 13" key="1">
    <citation type="submission" date="2023-10" db="EMBL/GenBank/DDBJ databases">
        <title>Marine bacteria isolated from horseshoe crab.</title>
        <authorList>
            <person name="Cheng T.H."/>
        </authorList>
    </citation>
    <scope>NUCLEOTIDE SEQUENCE [LARGE SCALE GENOMIC DNA]</scope>
    <source>
        <strain evidence="12 13">HSC6</strain>
    </source>
</reference>
<feature type="domain" description="HAMP" evidence="11">
    <location>
        <begin position="216"/>
        <end position="270"/>
    </location>
</feature>
<keyword evidence="2" id="KW-1003">Cell membrane</keyword>
<dbReference type="InterPro" id="IPR003660">
    <property type="entry name" value="HAMP_dom"/>
</dbReference>
<dbReference type="SUPFAM" id="SSF58104">
    <property type="entry name" value="Methyl-accepting chemotaxis protein (MCP) signaling domain"/>
    <property type="match status" value="1"/>
</dbReference>
<dbReference type="CDD" id="cd11386">
    <property type="entry name" value="MCP_signal"/>
    <property type="match status" value="1"/>
</dbReference>
<dbReference type="PROSITE" id="PS50885">
    <property type="entry name" value="HAMP"/>
    <property type="match status" value="1"/>
</dbReference>
<evidence type="ECO:0000256" key="3">
    <source>
        <dbReference type="ARBA" id="ARBA00022692"/>
    </source>
</evidence>
<comment type="subcellular location">
    <subcellularLocation>
        <location evidence="1">Cell membrane</location>
        <topology evidence="1">Multi-pass membrane protein</topology>
    </subcellularLocation>
</comment>
<evidence type="ECO:0000256" key="6">
    <source>
        <dbReference type="ARBA" id="ARBA00023224"/>
    </source>
</evidence>
<evidence type="ECO:0000256" key="5">
    <source>
        <dbReference type="ARBA" id="ARBA00023136"/>
    </source>
</evidence>
<keyword evidence="5 9" id="KW-0472">Membrane</keyword>
<protein>
    <submittedName>
        <fullName evidence="12">Methyl-accepting chemotaxis protein</fullName>
    </submittedName>
</protein>
<evidence type="ECO:0000256" key="1">
    <source>
        <dbReference type="ARBA" id="ARBA00004651"/>
    </source>
</evidence>
<gene>
    <name evidence="12" type="ORF">R2X38_19550</name>
</gene>
<feature type="transmembrane region" description="Helical" evidence="9">
    <location>
        <begin position="16"/>
        <end position="38"/>
    </location>
</feature>
<dbReference type="PRINTS" id="PR00260">
    <property type="entry name" value="CHEMTRNSDUCR"/>
</dbReference>
<dbReference type="Pfam" id="PF17200">
    <property type="entry name" value="sCache_2"/>
    <property type="match status" value="1"/>
</dbReference>
<dbReference type="InterPro" id="IPR033480">
    <property type="entry name" value="sCache_2"/>
</dbReference>
<comment type="caution">
    <text evidence="12">The sequence shown here is derived from an EMBL/GenBank/DDBJ whole genome shotgun (WGS) entry which is preliminary data.</text>
</comment>
<evidence type="ECO:0000256" key="7">
    <source>
        <dbReference type="ARBA" id="ARBA00029447"/>
    </source>
</evidence>
<sequence length="547" mass="59517">MAAFSSLRKITISKRLYLLSFVVTVLTLLPLVLFIANYQANIMEEKRLKTRHLVESAHSLIGYYHSLEQQGSLSRTKAQQQAVTALAALRYEDKDYFWVNDMTPTMVMHPFKPSLNGQRLDNFKDPNGTALFVEMANIVRQQGQGFVDYYWEKPGFSTPVEKISYVKGFAPWEWIVGSGIYVDDVTALFYSELKQFSVFLLSALALSGLLAWIISRSITLPCHETAQAMRDIAKGDGDLTQRLPCQGDDELSQLARSFNTFASHLSDMLRDIAPVSDQISAAASQLNSVATQTANSANQAYRGIDSVAAAMNQLHANNQDVAQSAQQAAEAADQAQQFSSNSIAVVSTSSREMHALLSLLDEANHSAQALEKDSQTIGSVLDVIRGIAEQTNLLALNAAIEAARAGEQGRGFAVVADEVRTLATRTQSSTNEIETIIASLQGKANSVSGALVKTREQSSSTAEHADEVAQTLGAIGKQITTILTLNQHIAEASDQQSQAAEAINQSLHQLTEHSHQTVENGEHIAAASNQLLANGQSLENHVSHFKI</sequence>
<dbReference type="Gene3D" id="3.30.450.20">
    <property type="entry name" value="PAS domain"/>
    <property type="match status" value="1"/>
</dbReference>
<accession>A0ABU3ZM54</accession>
<evidence type="ECO:0000259" key="11">
    <source>
        <dbReference type="PROSITE" id="PS50885"/>
    </source>
</evidence>
<dbReference type="InterPro" id="IPR004090">
    <property type="entry name" value="Chemotax_Me-accpt_rcpt"/>
</dbReference>
<keyword evidence="6 8" id="KW-0807">Transducer</keyword>
<dbReference type="PANTHER" id="PTHR32089">
    <property type="entry name" value="METHYL-ACCEPTING CHEMOTAXIS PROTEIN MCPB"/>
    <property type="match status" value="1"/>
</dbReference>
<evidence type="ECO:0000256" key="9">
    <source>
        <dbReference type="SAM" id="Phobius"/>
    </source>
</evidence>
<keyword evidence="4 9" id="KW-1133">Transmembrane helix</keyword>
<dbReference type="Gene3D" id="1.10.287.950">
    <property type="entry name" value="Methyl-accepting chemotaxis protein"/>
    <property type="match status" value="1"/>
</dbReference>
<proteinExistence type="inferred from homology"/>
<dbReference type="Pfam" id="PF00015">
    <property type="entry name" value="MCPsignal"/>
    <property type="match status" value="1"/>
</dbReference>
<evidence type="ECO:0000259" key="10">
    <source>
        <dbReference type="PROSITE" id="PS50111"/>
    </source>
</evidence>
<evidence type="ECO:0000313" key="13">
    <source>
        <dbReference type="Proteomes" id="UP001186452"/>
    </source>
</evidence>
<dbReference type="CDD" id="cd06225">
    <property type="entry name" value="HAMP"/>
    <property type="match status" value="1"/>
</dbReference>
<feature type="domain" description="Methyl-accepting transducer" evidence="10">
    <location>
        <begin position="275"/>
        <end position="511"/>
    </location>
</feature>
<dbReference type="EMBL" id="JAWJZI010000010">
    <property type="protein sequence ID" value="MDV5171197.1"/>
    <property type="molecule type" value="Genomic_DNA"/>
</dbReference>
<dbReference type="PROSITE" id="PS50111">
    <property type="entry name" value="CHEMOTAXIS_TRANSDUC_2"/>
    <property type="match status" value="1"/>
</dbReference>
<dbReference type="SMART" id="SM00304">
    <property type="entry name" value="HAMP"/>
    <property type="match status" value="1"/>
</dbReference>
<evidence type="ECO:0000256" key="2">
    <source>
        <dbReference type="ARBA" id="ARBA00022475"/>
    </source>
</evidence>
<dbReference type="Pfam" id="PF00672">
    <property type="entry name" value="HAMP"/>
    <property type="match status" value="1"/>
</dbReference>
<name>A0ABU3ZM54_9GAMM</name>
<dbReference type="SMART" id="SM00283">
    <property type="entry name" value="MA"/>
    <property type="match status" value="1"/>
</dbReference>
<dbReference type="Proteomes" id="UP001186452">
    <property type="component" value="Unassembled WGS sequence"/>
</dbReference>
<dbReference type="InterPro" id="IPR004089">
    <property type="entry name" value="MCPsignal_dom"/>
</dbReference>
<organism evidence="12 13">
    <name type="scientific">Photobacterium rosenbergii</name>
    <dbReference type="NCBI Taxonomy" id="294936"/>
    <lineage>
        <taxon>Bacteria</taxon>
        <taxon>Pseudomonadati</taxon>
        <taxon>Pseudomonadota</taxon>
        <taxon>Gammaproteobacteria</taxon>
        <taxon>Vibrionales</taxon>
        <taxon>Vibrionaceae</taxon>
        <taxon>Photobacterium</taxon>
    </lineage>
</organism>
<dbReference type="RefSeq" id="WP_317524022.1">
    <property type="nucleotide sequence ID" value="NZ_JAWJZI010000010.1"/>
</dbReference>
<dbReference type="PANTHER" id="PTHR32089:SF119">
    <property type="entry name" value="METHYL-ACCEPTING CHEMOTAXIS PROTEIN CTPL"/>
    <property type="match status" value="1"/>
</dbReference>
<evidence type="ECO:0000313" key="12">
    <source>
        <dbReference type="EMBL" id="MDV5171197.1"/>
    </source>
</evidence>
<dbReference type="SMART" id="SM01049">
    <property type="entry name" value="Cache_2"/>
    <property type="match status" value="1"/>
</dbReference>
<keyword evidence="13" id="KW-1185">Reference proteome</keyword>
<comment type="similarity">
    <text evidence="7">Belongs to the methyl-accepting chemotaxis (MCP) protein family.</text>
</comment>
<evidence type="ECO:0000256" key="4">
    <source>
        <dbReference type="ARBA" id="ARBA00022989"/>
    </source>
</evidence>
<keyword evidence="3 9" id="KW-0812">Transmembrane</keyword>